<name>A0AA36AJA5_OCTVU</name>
<keyword evidence="2" id="KW-1185">Reference proteome</keyword>
<dbReference type="EMBL" id="OX597815">
    <property type="protein sequence ID" value="CAI9717181.1"/>
    <property type="molecule type" value="Genomic_DNA"/>
</dbReference>
<organism evidence="1 2">
    <name type="scientific">Octopus vulgaris</name>
    <name type="common">Common octopus</name>
    <dbReference type="NCBI Taxonomy" id="6645"/>
    <lineage>
        <taxon>Eukaryota</taxon>
        <taxon>Metazoa</taxon>
        <taxon>Spiralia</taxon>
        <taxon>Lophotrochozoa</taxon>
        <taxon>Mollusca</taxon>
        <taxon>Cephalopoda</taxon>
        <taxon>Coleoidea</taxon>
        <taxon>Octopodiformes</taxon>
        <taxon>Octopoda</taxon>
        <taxon>Incirrata</taxon>
        <taxon>Octopodidae</taxon>
        <taxon>Octopus</taxon>
    </lineage>
</organism>
<evidence type="ECO:0000313" key="2">
    <source>
        <dbReference type="Proteomes" id="UP001162480"/>
    </source>
</evidence>
<dbReference type="Proteomes" id="UP001162480">
    <property type="component" value="Chromosome 2"/>
</dbReference>
<dbReference type="AlphaFoldDB" id="A0AA36AJA5"/>
<sequence length="67" mass="7845">MDHSLSSIAAAIAACYEMVEDLREDIVIEKRGTEAYILEVINTQVQILYKKYQEFVEETEEKYQQVQ</sequence>
<protein>
    <submittedName>
        <fullName evidence="1">Uncharacterized protein</fullName>
    </submittedName>
</protein>
<gene>
    <name evidence="1" type="ORF">OCTVUL_1B017193</name>
</gene>
<reference evidence="1" key="1">
    <citation type="submission" date="2023-08" db="EMBL/GenBank/DDBJ databases">
        <authorList>
            <person name="Alioto T."/>
            <person name="Alioto T."/>
            <person name="Gomez Garrido J."/>
        </authorList>
    </citation>
    <scope>NUCLEOTIDE SEQUENCE</scope>
</reference>
<accession>A0AA36AJA5</accession>
<evidence type="ECO:0000313" key="1">
    <source>
        <dbReference type="EMBL" id="CAI9717181.1"/>
    </source>
</evidence>
<proteinExistence type="predicted"/>